<evidence type="ECO:0000256" key="1">
    <source>
        <dbReference type="ARBA" id="ARBA00022605"/>
    </source>
</evidence>
<keyword evidence="1 7" id="KW-0028">Amino-acid biosynthesis</keyword>
<comment type="cofactor">
    <cofactor evidence="7">
        <name>Mg(2+)</name>
        <dbReference type="ChEBI" id="CHEBI:18420"/>
    </cofactor>
    <text evidence="7">Binds 1 Mg(2+) ion per subunit.</text>
</comment>
<evidence type="ECO:0000256" key="5">
    <source>
        <dbReference type="ARBA" id="ARBA00022840"/>
    </source>
</evidence>
<keyword evidence="5 7" id="KW-0067">ATP-binding</keyword>
<evidence type="ECO:0000256" key="2">
    <source>
        <dbReference type="ARBA" id="ARBA00022679"/>
    </source>
</evidence>
<keyword evidence="9" id="KW-1185">Reference proteome</keyword>
<keyword evidence="7" id="KW-0963">Cytoplasm</keyword>
<keyword evidence="7" id="KW-0479">Metal-binding</keyword>
<comment type="subunit">
    <text evidence="7">Monomer.</text>
</comment>
<keyword evidence="3 7" id="KW-0547">Nucleotide-binding</keyword>
<evidence type="ECO:0000256" key="7">
    <source>
        <dbReference type="HAMAP-Rule" id="MF_00109"/>
    </source>
</evidence>
<feature type="binding site" evidence="7">
    <location>
        <position position="147"/>
    </location>
    <ligand>
        <name>substrate</name>
    </ligand>
</feature>
<dbReference type="CDD" id="cd00464">
    <property type="entry name" value="SK"/>
    <property type="match status" value="1"/>
</dbReference>
<dbReference type="PANTHER" id="PTHR21087:SF16">
    <property type="entry name" value="SHIKIMATE KINASE 1, CHLOROPLASTIC"/>
    <property type="match status" value="1"/>
</dbReference>
<reference evidence="9" key="1">
    <citation type="journal article" date="2019" name="Int. J. Syst. Evol. Microbiol.">
        <title>The Global Catalogue of Microorganisms (GCM) 10K type strain sequencing project: providing services to taxonomists for standard genome sequencing and annotation.</title>
        <authorList>
            <consortium name="The Broad Institute Genomics Platform"/>
            <consortium name="The Broad Institute Genome Sequencing Center for Infectious Disease"/>
            <person name="Wu L."/>
            <person name="Ma J."/>
        </authorList>
    </citation>
    <scope>NUCLEOTIDE SEQUENCE [LARGE SCALE GENOMIC DNA]</scope>
    <source>
        <strain evidence="9">CGMCC 1.15795</strain>
    </source>
</reference>
<proteinExistence type="inferred from homology"/>
<comment type="subcellular location">
    <subcellularLocation>
        <location evidence="7">Cytoplasm</location>
    </subcellularLocation>
</comment>
<dbReference type="EC" id="2.7.1.71" evidence="7"/>
<name>A0ABW4QWH2_9BACT</name>
<comment type="similarity">
    <text evidence="7">Belongs to the shikimate kinase family.</text>
</comment>
<dbReference type="InterPro" id="IPR031322">
    <property type="entry name" value="Shikimate/glucono_kinase"/>
</dbReference>
<dbReference type="InterPro" id="IPR027417">
    <property type="entry name" value="P-loop_NTPase"/>
</dbReference>
<keyword evidence="7" id="KW-0460">Magnesium</keyword>
<feature type="binding site" evidence="7">
    <location>
        <position position="120"/>
    </location>
    <ligand>
        <name>ATP</name>
        <dbReference type="ChEBI" id="CHEBI:30616"/>
    </ligand>
</feature>
<dbReference type="Gene3D" id="3.40.50.300">
    <property type="entry name" value="P-loop containing nucleotide triphosphate hydrolases"/>
    <property type="match status" value="1"/>
</dbReference>
<keyword evidence="6 7" id="KW-0057">Aromatic amino acid biosynthesis</keyword>
<dbReference type="RefSeq" id="WP_382315259.1">
    <property type="nucleotide sequence ID" value="NZ_JBHUFD010000005.1"/>
</dbReference>
<dbReference type="InterPro" id="IPR000623">
    <property type="entry name" value="Shikimate_kinase/TSH1"/>
</dbReference>
<dbReference type="SUPFAM" id="SSF52540">
    <property type="entry name" value="P-loop containing nucleoside triphosphate hydrolases"/>
    <property type="match status" value="1"/>
</dbReference>
<dbReference type="Pfam" id="PF01202">
    <property type="entry name" value="SKI"/>
    <property type="match status" value="1"/>
</dbReference>
<feature type="binding site" evidence="7">
    <location>
        <position position="33"/>
    </location>
    <ligand>
        <name>substrate</name>
    </ligand>
</feature>
<comment type="function">
    <text evidence="7">Catalyzes the specific phosphorylation of the 3-hydroxyl group of shikimic acid using ATP as a cosubstrate.</text>
</comment>
<dbReference type="HAMAP" id="MF_00109">
    <property type="entry name" value="Shikimate_kinase"/>
    <property type="match status" value="1"/>
</dbReference>
<protein>
    <recommendedName>
        <fullName evidence="7">Shikimate kinase</fullName>
        <shortName evidence="7">SK</shortName>
        <ecNumber evidence="7">2.7.1.71</ecNumber>
    </recommendedName>
</protein>
<dbReference type="GO" id="GO:0016301">
    <property type="term" value="F:kinase activity"/>
    <property type="evidence" value="ECO:0007669"/>
    <property type="project" value="UniProtKB-KW"/>
</dbReference>
<comment type="caution">
    <text evidence="8">The sequence shown here is derived from an EMBL/GenBank/DDBJ whole genome shotgun (WGS) entry which is preliminary data.</text>
</comment>
<keyword evidence="4 7" id="KW-0418">Kinase</keyword>
<sequence length="181" mass="19206">MNNLYLIGLPGSGKTTIGRRLAAHYGRAFRDLDADIVTQAGRTVPEIFAAEGEAGFRQREADALRAVAARSGPPLVLATGGGTPCFHDNLDVLHRTGFTLWLDVPLPELVRRLVRGSGTRPLLAATAAQESPEAALFEQLARTLAARERFYSQARLRHSGAATVAAITAALAEAGFSPTST</sequence>
<evidence type="ECO:0000256" key="4">
    <source>
        <dbReference type="ARBA" id="ARBA00022777"/>
    </source>
</evidence>
<comment type="pathway">
    <text evidence="7">Metabolic intermediate biosynthesis; chorismate biosynthesis; chorismate from D-erythrose 4-phosphate and phosphoenolpyruvate: step 5/7.</text>
</comment>
<dbReference type="PANTHER" id="PTHR21087">
    <property type="entry name" value="SHIKIMATE KINASE"/>
    <property type="match status" value="1"/>
</dbReference>
<feature type="binding site" evidence="7">
    <location>
        <position position="81"/>
    </location>
    <ligand>
        <name>substrate</name>
    </ligand>
</feature>
<feature type="binding site" evidence="7">
    <location>
        <position position="15"/>
    </location>
    <ligand>
        <name>Mg(2+)</name>
        <dbReference type="ChEBI" id="CHEBI:18420"/>
    </ligand>
</feature>
<comment type="caution">
    <text evidence="7">Lacks conserved residue(s) required for the propagation of feature annotation.</text>
</comment>
<feature type="binding site" evidence="7">
    <location>
        <begin position="11"/>
        <end position="16"/>
    </location>
    <ligand>
        <name>ATP</name>
        <dbReference type="ChEBI" id="CHEBI:30616"/>
    </ligand>
</feature>
<feature type="binding site" evidence="7">
    <location>
        <position position="57"/>
    </location>
    <ligand>
        <name>substrate</name>
    </ligand>
</feature>
<gene>
    <name evidence="7" type="primary">aroK</name>
    <name evidence="8" type="ORF">ACFSDX_15920</name>
</gene>
<dbReference type="PRINTS" id="PR01100">
    <property type="entry name" value="SHIKIMTKNASE"/>
</dbReference>
<evidence type="ECO:0000313" key="8">
    <source>
        <dbReference type="EMBL" id="MFD1873933.1"/>
    </source>
</evidence>
<evidence type="ECO:0000256" key="6">
    <source>
        <dbReference type="ARBA" id="ARBA00023141"/>
    </source>
</evidence>
<accession>A0ABW4QWH2</accession>
<organism evidence="8 9">
    <name type="scientific">Hymenobacter bucti</name>
    <dbReference type="NCBI Taxonomy" id="1844114"/>
    <lineage>
        <taxon>Bacteria</taxon>
        <taxon>Pseudomonadati</taxon>
        <taxon>Bacteroidota</taxon>
        <taxon>Cytophagia</taxon>
        <taxon>Cytophagales</taxon>
        <taxon>Hymenobacteraceae</taxon>
        <taxon>Hymenobacter</taxon>
    </lineage>
</organism>
<dbReference type="EMBL" id="JBHUFD010000005">
    <property type="protein sequence ID" value="MFD1873933.1"/>
    <property type="molecule type" value="Genomic_DNA"/>
</dbReference>
<dbReference type="Proteomes" id="UP001597197">
    <property type="component" value="Unassembled WGS sequence"/>
</dbReference>
<evidence type="ECO:0000313" key="9">
    <source>
        <dbReference type="Proteomes" id="UP001597197"/>
    </source>
</evidence>
<keyword evidence="2 7" id="KW-0808">Transferase</keyword>
<evidence type="ECO:0000256" key="3">
    <source>
        <dbReference type="ARBA" id="ARBA00022741"/>
    </source>
</evidence>
<comment type="catalytic activity">
    <reaction evidence="7">
        <text>shikimate + ATP = 3-phosphoshikimate + ADP + H(+)</text>
        <dbReference type="Rhea" id="RHEA:13121"/>
        <dbReference type="ChEBI" id="CHEBI:15378"/>
        <dbReference type="ChEBI" id="CHEBI:30616"/>
        <dbReference type="ChEBI" id="CHEBI:36208"/>
        <dbReference type="ChEBI" id="CHEBI:145989"/>
        <dbReference type="ChEBI" id="CHEBI:456216"/>
        <dbReference type="EC" id="2.7.1.71"/>
    </reaction>
</comment>